<dbReference type="InterPro" id="IPR044822">
    <property type="entry name" value="Myb_DNA-bind_4"/>
</dbReference>
<protein>
    <recommendedName>
        <fullName evidence="1">Myb/SANT-like DNA-binding domain-containing protein</fullName>
    </recommendedName>
</protein>
<feature type="domain" description="Myb/SANT-like DNA-binding" evidence="1">
    <location>
        <begin position="6"/>
        <end position="97"/>
    </location>
</feature>
<reference evidence="2" key="1">
    <citation type="submission" date="2019-06" db="EMBL/GenBank/DDBJ databases">
        <authorList>
            <consortium name="Wellcome Sanger Institute Data Sharing"/>
        </authorList>
    </citation>
    <scope>NUCLEOTIDE SEQUENCE [LARGE SCALE GENOMIC DNA]</scope>
</reference>
<accession>A0A672GYZ3</accession>
<dbReference type="PANTHER" id="PTHR47595">
    <property type="entry name" value="HEAT SHOCK 70 KDA PROTEIN 14"/>
    <property type="match status" value="1"/>
</dbReference>
<dbReference type="InParanoid" id="A0A672GYZ3"/>
<evidence type="ECO:0000259" key="1">
    <source>
        <dbReference type="Pfam" id="PF13837"/>
    </source>
</evidence>
<proteinExistence type="predicted"/>
<dbReference type="Proteomes" id="UP000472267">
    <property type="component" value="Chromosome 14"/>
</dbReference>
<reference evidence="2" key="2">
    <citation type="submission" date="2025-08" db="UniProtKB">
        <authorList>
            <consortium name="Ensembl"/>
        </authorList>
    </citation>
    <scope>IDENTIFICATION</scope>
</reference>
<dbReference type="Pfam" id="PF13837">
    <property type="entry name" value="Myb_DNA-bind_4"/>
    <property type="match status" value="1"/>
</dbReference>
<dbReference type="PANTHER" id="PTHR47595:SF1">
    <property type="entry name" value="MYB_SANT-LIKE DNA-BINDING DOMAIN-CONTAINING PROTEIN"/>
    <property type="match status" value="1"/>
</dbReference>
<organism evidence="2 3">
    <name type="scientific">Salarias fasciatus</name>
    <name type="common">Jewelled blenny</name>
    <name type="synonym">Blennius fasciatus</name>
    <dbReference type="NCBI Taxonomy" id="181472"/>
    <lineage>
        <taxon>Eukaryota</taxon>
        <taxon>Metazoa</taxon>
        <taxon>Chordata</taxon>
        <taxon>Craniata</taxon>
        <taxon>Vertebrata</taxon>
        <taxon>Euteleostomi</taxon>
        <taxon>Actinopterygii</taxon>
        <taxon>Neopterygii</taxon>
        <taxon>Teleostei</taxon>
        <taxon>Neoteleostei</taxon>
        <taxon>Acanthomorphata</taxon>
        <taxon>Ovalentaria</taxon>
        <taxon>Blenniimorphae</taxon>
        <taxon>Blenniiformes</taxon>
        <taxon>Blennioidei</taxon>
        <taxon>Blenniidae</taxon>
        <taxon>Salariinae</taxon>
        <taxon>Salarias</taxon>
    </lineage>
</organism>
<dbReference type="AlphaFoldDB" id="A0A672GYZ3"/>
<dbReference type="Gene3D" id="1.10.10.60">
    <property type="entry name" value="Homeodomain-like"/>
    <property type="match status" value="1"/>
</dbReference>
<keyword evidence="3" id="KW-1185">Reference proteome</keyword>
<evidence type="ECO:0000313" key="3">
    <source>
        <dbReference type="Proteomes" id="UP000472267"/>
    </source>
</evidence>
<dbReference type="OMA" id="GVHRDWK"/>
<dbReference type="Ensembl" id="ENSSFAT00005023173.1">
    <property type="protein sequence ID" value="ENSSFAP00005022245.1"/>
    <property type="gene ID" value="ENSSFAG00005011563.1"/>
</dbReference>
<sequence>MSRGSTWGEEETKCLISIWSDDFVRSQLEKVHKNAETFQLFSERMKESGYERTGEQCHLKIKKLRQQYTKVRDALRKSGASAIEKDKFPFFEDLDSILSSRPTSSPVNVVENTVGGLFKIYVTNISYFNICANLFSFTDVHTFLSHCNSFQNPQEKQQL</sequence>
<name>A0A672GYZ3_SALFA</name>
<reference evidence="2" key="3">
    <citation type="submission" date="2025-09" db="UniProtKB">
        <authorList>
            <consortium name="Ensembl"/>
        </authorList>
    </citation>
    <scope>IDENTIFICATION</scope>
</reference>
<dbReference type="FunFam" id="1.10.10.60:FF:000032">
    <property type="entry name" value="Zinc finger and SCAN domain-containing 20"/>
    <property type="match status" value="1"/>
</dbReference>
<evidence type="ECO:0000313" key="2">
    <source>
        <dbReference type="Ensembl" id="ENSSFAP00005022245.1"/>
    </source>
</evidence>